<protein>
    <submittedName>
        <fullName evidence="1">Uncharacterized protein</fullName>
    </submittedName>
</protein>
<dbReference type="EMBL" id="OZ035823">
    <property type="protein sequence ID" value="CAL1570013.1"/>
    <property type="molecule type" value="Genomic_DNA"/>
</dbReference>
<dbReference type="Proteomes" id="UP001497482">
    <property type="component" value="Chromosome 1"/>
</dbReference>
<sequence>MPRVGPLMVLFRLVPRMRQAPDRDRSRRGRAPCYPLDRYSYLTASAVVRMRMTMPAQPASPPLDNLQSLTPSSWQCQHDVVAPVLEPLPHYGIGLLQPNPRR</sequence>
<evidence type="ECO:0000313" key="2">
    <source>
        <dbReference type="Proteomes" id="UP001497482"/>
    </source>
</evidence>
<evidence type="ECO:0000313" key="1">
    <source>
        <dbReference type="EMBL" id="CAL1570013.1"/>
    </source>
</evidence>
<keyword evidence="2" id="KW-1185">Reference proteome</keyword>
<dbReference type="AlphaFoldDB" id="A0AAV2IXJ6"/>
<reference evidence="1 2" key="1">
    <citation type="submission" date="2024-04" db="EMBL/GenBank/DDBJ databases">
        <authorList>
            <person name="Waldvogel A.-M."/>
            <person name="Schoenle A."/>
        </authorList>
    </citation>
    <scope>NUCLEOTIDE SEQUENCE [LARGE SCALE GENOMIC DNA]</scope>
</reference>
<proteinExistence type="predicted"/>
<name>A0AAV2IXJ6_KNICA</name>
<organism evidence="1 2">
    <name type="scientific">Knipowitschia caucasica</name>
    <name type="common">Caucasian dwarf goby</name>
    <name type="synonym">Pomatoschistus caucasicus</name>
    <dbReference type="NCBI Taxonomy" id="637954"/>
    <lineage>
        <taxon>Eukaryota</taxon>
        <taxon>Metazoa</taxon>
        <taxon>Chordata</taxon>
        <taxon>Craniata</taxon>
        <taxon>Vertebrata</taxon>
        <taxon>Euteleostomi</taxon>
        <taxon>Actinopterygii</taxon>
        <taxon>Neopterygii</taxon>
        <taxon>Teleostei</taxon>
        <taxon>Neoteleostei</taxon>
        <taxon>Acanthomorphata</taxon>
        <taxon>Gobiaria</taxon>
        <taxon>Gobiiformes</taxon>
        <taxon>Gobioidei</taxon>
        <taxon>Gobiidae</taxon>
        <taxon>Gobiinae</taxon>
        <taxon>Knipowitschia</taxon>
    </lineage>
</organism>
<accession>A0AAV2IXJ6</accession>
<gene>
    <name evidence="1" type="ORF">KC01_LOCUS2364</name>
</gene>